<evidence type="ECO:0000313" key="1">
    <source>
        <dbReference type="EMBL" id="EKC49871.1"/>
    </source>
</evidence>
<dbReference type="AlphaFoldDB" id="K1SRK4"/>
<dbReference type="EMBL" id="AJWZ01009942">
    <property type="protein sequence ID" value="EKC49871.1"/>
    <property type="molecule type" value="Genomic_DNA"/>
</dbReference>
<organism evidence="1">
    <name type="scientific">human gut metagenome</name>
    <dbReference type="NCBI Taxonomy" id="408170"/>
    <lineage>
        <taxon>unclassified sequences</taxon>
        <taxon>metagenomes</taxon>
        <taxon>organismal metagenomes</taxon>
    </lineage>
</organism>
<gene>
    <name evidence="1" type="ORF">OBE_14418</name>
</gene>
<name>K1SRK4_9ZZZZ</name>
<protein>
    <submittedName>
        <fullName evidence="1">Uncharacterized protein</fullName>
    </submittedName>
</protein>
<proteinExistence type="predicted"/>
<comment type="caution">
    <text evidence="1">The sequence shown here is derived from an EMBL/GenBank/DDBJ whole genome shotgun (WGS) entry which is preliminary data.</text>
</comment>
<feature type="non-terminal residue" evidence="1">
    <location>
        <position position="30"/>
    </location>
</feature>
<sequence>MIPIFIGELLEQGKMSVKVLKTNDTWYGMT</sequence>
<accession>K1SRK4</accession>
<reference evidence="1" key="1">
    <citation type="journal article" date="2013" name="Environ. Microbiol.">
        <title>Microbiota from the distal guts of lean and obese adolescents exhibit partial functional redundancy besides clear differences in community structure.</title>
        <authorList>
            <person name="Ferrer M."/>
            <person name="Ruiz A."/>
            <person name="Lanza F."/>
            <person name="Haange S.B."/>
            <person name="Oberbach A."/>
            <person name="Till H."/>
            <person name="Bargiela R."/>
            <person name="Campoy C."/>
            <person name="Segura M.T."/>
            <person name="Richter M."/>
            <person name="von Bergen M."/>
            <person name="Seifert J."/>
            <person name="Suarez A."/>
        </authorList>
    </citation>
    <scope>NUCLEOTIDE SEQUENCE</scope>
</reference>